<dbReference type="Proteomes" id="UP000232883">
    <property type="component" value="Chromosome"/>
</dbReference>
<dbReference type="AlphaFoldDB" id="A0A2K8Z293"/>
<keyword evidence="2" id="KW-1185">Reference proteome</keyword>
<protein>
    <submittedName>
        <fullName evidence="1">Uncharacterized protein</fullName>
    </submittedName>
</protein>
<name>A0A2K8Z293_9BACT</name>
<dbReference type="KEGG" id="spir:CWM47_20520"/>
<organism evidence="1 2">
    <name type="scientific">Spirosoma pollinicola</name>
    <dbReference type="NCBI Taxonomy" id="2057025"/>
    <lineage>
        <taxon>Bacteria</taxon>
        <taxon>Pseudomonadati</taxon>
        <taxon>Bacteroidota</taxon>
        <taxon>Cytophagia</taxon>
        <taxon>Cytophagales</taxon>
        <taxon>Cytophagaceae</taxon>
        <taxon>Spirosoma</taxon>
    </lineage>
</organism>
<sequence length="62" mass="7469">MAKQKENPFRCEVRIKGQTEPFATFKFQSDARHFAEWSREVYMNNTELWQDGELILEFKKPS</sequence>
<dbReference type="EMBL" id="CP025096">
    <property type="protein sequence ID" value="AUD04000.1"/>
    <property type="molecule type" value="Genomic_DNA"/>
</dbReference>
<gene>
    <name evidence="1" type="ORF">CWM47_20520</name>
</gene>
<evidence type="ECO:0000313" key="1">
    <source>
        <dbReference type="EMBL" id="AUD04000.1"/>
    </source>
</evidence>
<reference evidence="1 2" key="1">
    <citation type="submission" date="2017-11" db="EMBL/GenBank/DDBJ databases">
        <title>Taxonomic description and genome sequences of Spirosoma HA7 sp. nov., isolated from pollen microhabitat of Corylus avellana.</title>
        <authorList>
            <person name="Ambika Manirajan B."/>
            <person name="Suarez C."/>
            <person name="Ratering S."/>
            <person name="Geissler-Plaum R."/>
            <person name="Cardinale M."/>
            <person name="Sylvia S."/>
        </authorList>
    </citation>
    <scope>NUCLEOTIDE SEQUENCE [LARGE SCALE GENOMIC DNA]</scope>
    <source>
        <strain evidence="1 2">HA7</strain>
    </source>
</reference>
<evidence type="ECO:0000313" key="2">
    <source>
        <dbReference type="Proteomes" id="UP000232883"/>
    </source>
</evidence>
<proteinExistence type="predicted"/>
<accession>A0A2K8Z293</accession>